<reference evidence="1" key="1">
    <citation type="submission" date="2020-08" db="EMBL/GenBank/DDBJ databases">
        <title>Multicomponent nature underlies the extraordinary mechanical properties of spider dragline silk.</title>
        <authorList>
            <person name="Kono N."/>
            <person name="Nakamura H."/>
            <person name="Mori M."/>
            <person name="Yoshida Y."/>
            <person name="Ohtoshi R."/>
            <person name="Malay A.D."/>
            <person name="Moran D.A.P."/>
            <person name="Tomita M."/>
            <person name="Numata K."/>
            <person name="Arakawa K."/>
        </authorList>
    </citation>
    <scope>NUCLEOTIDE SEQUENCE</scope>
</reference>
<evidence type="ECO:0000313" key="2">
    <source>
        <dbReference type="Proteomes" id="UP000887159"/>
    </source>
</evidence>
<dbReference type="AlphaFoldDB" id="A0A8X6VMZ7"/>
<proteinExistence type="predicted"/>
<dbReference type="Proteomes" id="UP000887159">
    <property type="component" value="Unassembled WGS sequence"/>
</dbReference>
<accession>A0A8X6VMZ7</accession>
<organism evidence="1 2">
    <name type="scientific">Trichonephila clavipes</name>
    <name type="common">Golden silk orbweaver</name>
    <name type="synonym">Nephila clavipes</name>
    <dbReference type="NCBI Taxonomy" id="2585209"/>
    <lineage>
        <taxon>Eukaryota</taxon>
        <taxon>Metazoa</taxon>
        <taxon>Ecdysozoa</taxon>
        <taxon>Arthropoda</taxon>
        <taxon>Chelicerata</taxon>
        <taxon>Arachnida</taxon>
        <taxon>Araneae</taxon>
        <taxon>Araneomorphae</taxon>
        <taxon>Entelegynae</taxon>
        <taxon>Araneoidea</taxon>
        <taxon>Nephilidae</taxon>
        <taxon>Trichonephila</taxon>
    </lineage>
</organism>
<keyword evidence="2" id="KW-1185">Reference proteome</keyword>
<protein>
    <submittedName>
        <fullName evidence="1">Uncharacterized protein</fullName>
    </submittedName>
</protein>
<sequence length="179" mass="20530">MREKCSNRLVSGPDYMVDALIHSNQARRVSGESPQTSVSYRCPDGTKHLFCWLILAVSSQSLASNCPVVDSRYLNLGFGPTEATHNKLFISSPSKYTVEPSWMLVRVWPPIELLHRALTTIVFAIYYRMLPISHPQSSFTLEIGRFHSVWSRFRRSKFDLSIFFFLVCVFVAPKHRAPF</sequence>
<comment type="caution">
    <text evidence="1">The sequence shown here is derived from an EMBL/GenBank/DDBJ whole genome shotgun (WGS) entry which is preliminary data.</text>
</comment>
<dbReference type="EMBL" id="BMAU01021315">
    <property type="protein sequence ID" value="GFY12635.1"/>
    <property type="molecule type" value="Genomic_DNA"/>
</dbReference>
<gene>
    <name evidence="1" type="ORF">TNCV_2448261</name>
</gene>
<name>A0A8X6VMZ7_TRICX</name>
<evidence type="ECO:0000313" key="1">
    <source>
        <dbReference type="EMBL" id="GFY12635.1"/>
    </source>
</evidence>